<gene>
    <name evidence="1" type="ORF">BJ138DRAFT_1170121</name>
</gene>
<evidence type="ECO:0000313" key="2">
    <source>
        <dbReference type="Proteomes" id="UP000790377"/>
    </source>
</evidence>
<sequence length="868" mass="97476">MDIFNRPPAISEDMLQYSLYPSTNLADKASVTTLATCLQSYVEALLPDFLWHRDPFQLKVVSDPDNKNSWMLEGRMRVGDCVDDEWCVVWLLRDISAKWDLAISVFDSDGEFLLIEAAEALPSWVKPTNSENRVWIYSSHLQLIPLEHISAPSRIRRRRRLPASKDSDDEGDIGDDADEYLAPDDALALIRDRDVDTLAPRSVEDIVWQRISGYPASARNHVHTTKAYIPNDIAKALSINPSLVQKPVETFYTRDAIQLRAAHRMTRFPPQPSTLRTIRMTRTSYAQLVGQKFYPPKIFGRWTEQEGTDQWRWRDIGMKLACGFEMLYQESKSRSDITDVDAINASADARKEALRRNPDYITYIKNLISAGYFKGEVEGSQLWGELESKAANAFVEVRREEQVLSFPWPRLRLTSVIHSDASRPSFSMLVNSAVSKAPDTLQAATQETDDSDDWMTVDAQNFDEMLERTMRPTGAHSASQAMDVDDAGQSDDAEERFAKLQASKLQDLAKKVEQFVEGEGDIEGARFADEELSDDEEFSDEKFSDSDDEDVNDEPEINDAERKAMMDKLVPALKSSEYGQMPASFHSNSQRVAKTVVETEPIESPEIHQKSQSHTAESKPIREPILPRDKYDGVDSDDETDDEDAPDEDDESEEDRPQVVGDIEVDMEEEEEEFLEFSRQALGISDEQWKDIVQERKTRGAFVPTSVVAENQFSASSPSDSTAKPSQGKLRDPVAGSRPNTNPNLDSFEAVMQAMDAELSKTRKPTTKAKGPSHSQSSAADKGKGKASVEDDDSDDDADIEAKMEAELKAMFQSGEFGDEDDDVEEPMDYNLIKNFLESFKSQGGLSGPVGNLVGRLQPGWTLPRDES</sequence>
<dbReference type="Proteomes" id="UP000790377">
    <property type="component" value="Unassembled WGS sequence"/>
</dbReference>
<evidence type="ECO:0000313" key="1">
    <source>
        <dbReference type="EMBL" id="KAH7915115.1"/>
    </source>
</evidence>
<dbReference type="EMBL" id="MU267604">
    <property type="protein sequence ID" value="KAH7915115.1"/>
    <property type="molecule type" value="Genomic_DNA"/>
</dbReference>
<protein>
    <submittedName>
        <fullName evidence="1">SGT1-domain-containing protein</fullName>
    </submittedName>
</protein>
<proteinExistence type="predicted"/>
<organism evidence="1 2">
    <name type="scientific">Hygrophoropsis aurantiaca</name>
    <dbReference type="NCBI Taxonomy" id="72124"/>
    <lineage>
        <taxon>Eukaryota</taxon>
        <taxon>Fungi</taxon>
        <taxon>Dikarya</taxon>
        <taxon>Basidiomycota</taxon>
        <taxon>Agaricomycotina</taxon>
        <taxon>Agaricomycetes</taxon>
        <taxon>Agaricomycetidae</taxon>
        <taxon>Boletales</taxon>
        <taxon>Coniophorineae</taxon>
        <taxon>Hygrophoropsidaceae</taxon>
        <taxon>Hygrophoropsis</taxon>
    </lineage>
</organism>
<reference evidence="1" key="1">
    <citation type="journal article" date="2021" name="New Phytol.">
        <title>Evolutionary innovations through gain and loss of genes in the ectomycorrhizal Boletales.</title>
        <authorList>
            <person name="Wu G."/>
            <person name="Miyauchi S."/>
            <person name="Morin E."/>
            <person name="Kuo A."/>
            <person name="Drula E."/>
            <person name="Varga T."/>
            <person name="Kohler A."/>
            <person name="Feng B."/>
            <person name="Cao Y."/>
            <person name="Lipzen A."/>
            <person name="Daum C."/>
            <person name="Hundley H."/>
            <person name="Pangilinan J."/>
            <person name="Johnson J."/>
            <person name="Barry K."/>
            <person name="LaButti K."/>
            <person name="Ng V."/>
            <person name="Ahrendt S."/>
            <person name="Min B."/>
            <person name="Choi I.G."/>
            <person name="Park H."/>
            <person name="Plett J.M."/>
            <person name="Magnuson J."/>
            <person name="Spatafora J.W."/>
            <person name="Nagy L.G."/>
            <person name="Henrissat B."/>
            <person name="Grigoriev I.V."/>
            <person name="Yang Z.L."/>
            <person name="Xu J."/>
            <person name="Martin F.M."/>
        </authorList>
    </citation>
    <scope>NUCLEOTIDE SEQUENCE</scope>
    <source>
        <strain evidence="1">ATCC 28755</strain>
    </source>
</reference>
<accession>A0ACB8AP98</accession>
<comment type="caution">
    <text evidence="1">The sequence shown here is derived from an EMBL/GenBank/DDBJ whole genome shotgun (WGS) entry which is preliminary data.</text>
</comment>
<name>A0ACB8AP98_9AGAM</name>
<keyword evidence="2" id="KW-1185">Reference proteome</keyword>